<evidence type="ECO:0000256" key="10">
    <source>
        <dbReference type="ARBA" id="ARBA00023136"/>
    </source>
</evidence>
<feature type="transmembrane region" description="Helical" evidence="13">
    <location>
        <begin position="94"/>
        <end position="118"/>
    </location>
</feature>
<dbReference type="PANTHER" id="PTHR30531">
    <property type="entry name" value="FLAGELLAR BIOSYNTHETIC PROTEIN FLHB"/>
    <property type="match status" value="1"/>
</dbReference>
<protein>
    <recommendedName>
        <fullName evidence="3">Flagellar biosynthetic protein FlhB</fullName>
    </recommendedName>
</protein>
<dbReference type="GO" id="GO:0044780">
    <property type="term" value="P:bacterial-type flagellum assembly"/>
    <property type="evidence" value="ECO:0007669"/>
    <property type="project" value="InterPro"/>
</dbReference>
<proteinExistence type="inferred from homology"/>
<keyword evidence="11" id="KW-1006">Bacterial flagellum protein export</keyword>
<evidence type="ECO:0000256" key="11">
    <source>
        <dbReference type="ARBA" id="ARBA00023225"/>
    </source>
</evidence>
<evidence type="ECO:0000256" key="8">
    <source>
        <dbReference type="ARBA" id="ARBA00022927"/>
    </source>
</evidence>
<organism evidence="14">
    <name type="scientific">hydrothermal vent metagenome</name>
    <dbReference type="NCBI Taxonomy" id="652676"/>
    <lineage>
        <taxon>unclassified sequences</taxon>
        <taxon>metagenomes</taxon>
        <taxon>ecological metagenomes</taxon>
    </lineage>
</organism>
<evidence type="ECO:0000256" key="5">
    <source>
        <dbReference type="ARBA" id="ARBA00022475"/>
    </source>
</evidence>
<dbReference type="GO" id="GO:0009306">
    <property type="term" value="P:protein secretion"/>
    <property type="evidence" value="ECO:0007669"/>
    <property type="project" value="InterPro"/>
</dbReference>
<evidence type="ECO:0000256" key="12">
    <source>
        <dbReference type="SAM" id="MobiDB-lite"/>
    </source>
</evidence>
<gene>
    <name evidence="14" type="ORF">MNBD_ALPHA06-134</name>
</gene>
<feature type="transmembrane region" description="Helical" evidence="13">
    <location>
        <begin position="144"/>
        <end position="166"/>
    </location>
</feature>
<keyword evidence="5" id="KW-1003">Cell membrane</keyword>
<feature type="region of interest" description="Disordered" evidence="12">
    <location>
        <begin position="1"/>
        <end position="27"/>
    </location>
</feature>
<evidence type="ECO:0000256" key="9">
    <source>
        <dbReference type="ARBA" id="ARBA00022989"/>
    </source>
</evidence>
<keyword evidence="14" id="KW-0966">Cell projection</keyword>
<keyword evidence="8" id="KW-0653">Protein transport</keyword>
<dbReference type="InterPro" id="IPR006135">
    <property type="entry name" value="T3SS_substrate_exporter"/>
</dbReference>
<dbReference type="AlphaFoldDB" id="A0A3B0R5K2"/>
<feature type="compositionally biased region" description="Basic and acidic residues" evidence="12">
    <location>
        <begin position="1"/>
        <end position="10"/>
    </location>
</feature>
<dbReference type="GO" id="GO:0005886">
    <property type="term" value="C:plasma membrane"/>
    <property type="evidence" value="ECO:0007669"/>
    <property type="project" value="UniProtKB-SubCell"/>
</dbReference>
<keyword evidence="14" id="KW-0282">Flagellum</keyword>
<keyword evidence="6 13" id="KW-0812">Transmembrane</keyword>
<keyword evidence="4" id="KW-0813">Transport</keyword>
<evidence type="ECO:0000256" key="6">
    <source>
        <dbReference type="ARBA" id="ARBA00022692"/>
    </source>
</evidence>
<dbReference type="InterPro" id="IPR029025">
    <property type="entry name" value="T3SS_substrate_exporter_C"/>
</dbReference>
<accession>A0A3B0R5K2</accession>
<comment type="similarity">
    <text evidence="2">Belongs to the type III secretion exporter family.</text>
</comment>
<evidence type="ECO:0000256" key="13">
    <source>
        <dbReference type="SAM" id="Phobius"/>
    </source>
</evidence>
<keyword evidence="10 13" id="KW-0472">Membrane</keyword>
<feature type="transmembrane region" description="Helical" evidence="13">
    <location>
        <begin position="186"/>
        <end position="212"/>
    </location>
</feature>
<dbReference type="NCBIfam" id="TIGR00328">
    <property type="entry name" value="flhB"/>
    <property type="match status" value="1"/>
</dbReference>
<dbReference type="InterPro" id="IPR006136">
    <property type="entry name" value="FlhB"/>
</dbReference>
<evidence type="ECO:0000256" key="2">
    <source>
        <dbReference type="ARBA" id="ARBA00010690"/>
    </source>
</evidence>
<dbReference type="Gene3D" id="3.40.1690.10">
    <property type="entry name" value="secretion proteins EscU"/>
    <property type="match status" value="1"/>
</dbReference>
<dbReference type="SUPFAM" id="SSF160544">
    <property type="entry name" value="EscU C-terminal domain-like"/>
    <property type="match status" value="1"/>
</dbReference>
<feature type="transmembrane region" description="Helical" evidence="13">
    <location>
        <begin position="34"/>
        <end position="56"/>
    </location>
</feature>
<keyword evidence="7" id="KW-1005">Bacterial flagellum biogenesis</keyword>
<dbReference type="PRINTS" id="PR00950">
    <property type="entry name" value="TYPE3IMSPROT"/>
</dbReference>
<name>A0A3B0R5K2_9ZZZZ</name>
<dbReference type="Pfam" id="PF01312">
    <property type="entry name" value="Bac_export_2"/>
    <property type="match status" value="1"/>
</dbReference>
<reference evidence="14" key="1">
    <citation type="submission" date="2018-06" db="EMBL/GenBank/DDBJ databases">
        <authorList>
            <person name="Zhirakovskaya E."/>
        </authorList>
    </citation>
    <scope>NUCLEOTIDE SEQUENCE</scope>
</reference>
<dbReference type="PANTHER" id="PTHR30531:SF12">
    <property type="entry name" value="FLAGELLAR BIOSYNTHETIC PROTEIN FLHB"/>
    <property type="match status" value="1"/>
</dbReference>
<comment type="subcellular location">
    <subcellularLocation>
        <location evidence="1">Cell membrane</location>
        <topology evidence="1">Multi-pass membrane protein</topology>
    </subcellularLocation>
</comment>
<evidence type="ECO:0000256" key="3">
    <source>
        <dbReference type="ARBA" id="ARBA00021622"/>
    </source>
</evidence>
<evidence type="ECO:0000256" key="1">
    <source>
        <dbReference type="ARBA" id="ARBA00004651"/>
    </source>
</evidence>
<keyword evidence="9 13" id="KW-1133">Transmembrane helix</keyword>
<evidence type="ECO:0000256" key="7">
    <source>
        <dbReference type="ARBA" id="ARBA00022795"/>
    </source>
</evidence>
<evidence type="ECO:0000256" key="4">
    <source>
        <dbReference type="ARBA" id="ARBA00022448"/>
    </source>
</evidence>
<evidence type="ECO:0000313" key="14">
    <source>
        <dbReference type="EMBL" id="VAV86867.1"/>
    </source>
</evidence>
<dbReference type="EMBL" id="UOEE01000017">
    <property type="protein sequence ID" value="VAV86867.1"/>
    <property type="molecule type" value="Genomic_DNA"/>
</dbReference>
<dbReference type="FunFam" id="3.40.1690.10:FF:000001">
    <property type="entry name" value="Flagellar biosynthetic protein FlhB"/>
    <property type="match status" value="1"/>
</dbReference>
<sequence length="355" mass="39291">MADDQDKSQKTESATPQKLQEARKKGDVAKSQEIPSWTMLATSVLVVAAFLGPMALNLSDWLQSFFIRPQTERLDAQNIQALASEIIWKMFGGMAMVIGLLVVAGLAGHILQAGFMWAPDKIKPKPSKLSPIEGFKRLFGTQGLVNFAKGIGKMTLVGLVSFAVVWPRRDVLANLPYLDLLSLLPVIKEASVVLLIAAVSVFALIAAADYFYQRHSFLERMKMSRKDIRDELKNTEGDPQVRARLRQIRTERSRQRMMQAVPDASVVVVNPTHYAVALKYDKDDTPAPVCVAKGVDDLALRIRKLAEESGVPVIENPPLARALHANSEIDQEIPEEHFKAVAKVLGFILSRGKKN</sequence>
<keyword evidence="14" id="KW-0969">Cilium</keyword>